<dbReference type="eggNOG" id="KOG1371">
    <property type="taxonomic scope" value="Eukaryota"/>
</dbReference>
<evidence type="ECO:0000256" key="2">
    <source>
        <dbReference type="ARBA" id="ARBA00001911"/>
    </source>
</evidence>
<proteinExistence type="inferred from homology"/>
<reference evidence="13 14" key="1">
    <citation type="journal article" date="2012" name="Science">
        <title>The Paleozoic origin of enzymatic lignin decomposition reconstructed from 31 fungal genomes.</title>
        <authorList>
            <person name="Floudas D."/>
            <person name="Binder M."/>
            <person name="Riley R."/>
            <person name="Barry K."/>
            <person name="Blanchette R.A."/>
            <person name="Henrissat B."/>
            <person name="Martinez A.T."/>
            <person name="Otillar R."/>
            <person name="Spatafora J.W."/>
            <person name="Yadav J.S."/>
            <person name="Aerts A."/>
            <person name="Benoit I."/>
            <person name="Boyd A."/>
            <person name="Carlson A."/>
            <person name="Copeland A."/>
            <person name="Coutinho P.M."/>
            <person name="de Vries R.P."/>
            <person name="Ferreira P."/>
            <person name="Findley K."/>
            <person name="Foster B."/>
            <person name="Gaskell J."/>
            <person name="Glotzer D."/>
            <person name="Gorecki P."/>
            <person name="Heitman J."/>
            <person name="Hesse C."/>
            <person name="Hori C."/>
            <person name="Igarashi K."/>
            <person name="Jurgens J.A."/>
            <person name="Kallen N."/>
            <person name="Kersten P."/>
            <person name="Kohler A."/>
            <person name="Kuees U."/>
            <person name="Kumar T.K.A."/>
            <person name="Kuo A."/>
            <person name="LaButti K."/>
            <person name="Larrondo L.F."/>
            <person name="Lindquist E."/>
            <person name="Ling A."/>
            <person name="Lombard V."/>
            <person name="Lucas S."/>
            <person name="Lundell T."/>
            <person name="Martin R."/>
            <person name="McLaughlin D.J."/>
            <person name="Morgenstern I."/>
            <person name="Morin E."/>
            <person name="Murat C."/>
            <person name="Nagy L.G."/>
            <person name="Nolan M."/>
            <person name="Ohm R.A."/>
            <person name="Patyshakuliyeva A."/>
            <person name="Rokas A."/>
            <person name="Ruiz-Duenas F.J."/>
            <person name="Sabat G."/>
            <person name="Salamov A."/>
            <person name="Samejima M."/>
            <person name="Schmutz J."/>
            <person name="Slot J.C."/>
            <person name="St John F."/>
            <person name="Stenlid J."/>
            <person name="Sun H."/>
            <person name="Sun S."/>
            <person name="Syed K."/>
            <person name="Tsang A."/>
            <person name="Wiebenga A."/>
            <person name="Young D."/>
            <person name="Pisabarro A."/>
            <person name="Eastwood D.C."/>
            <person name="Martin F."/>
            <person name="Cullen D."/>
            <person name="Grigoriev I.V."/>
            <person name="Hibbett D.S."/>
        </authorList>
    </citation>
    <scope>NUCLEOTIDE SEQUENCE</scope>
    <source>
        <strain evidence="14">FP-58527</strain>
    </source>
</reference>
<feature type="region of interest" description="Disordered" evidence="11">
    <location>
        <begin position="514"/>
        <end position="630"/>
    </location>
</feature>
<dbReference type="Gene3D" id="3.40.50.720">
    <property type="entry name" value="NAD(P)-binding Rossmann-like Domain"/>
    <property type="match status" value="1"/>
</dbReference>
<comment type="function">
    <text evidence="8">Mutarotase converts alpha-aldose to the beta-anomer. It is active on D-glucose, L-arabinose, D-xylose, D-galactose, maltose and lactose.</text>
</comment>
<feature type="compositionally biased region" description="Low complexity" evidence="11">
    <location>
        <begin position="524"/>
        <end position="538"/>
    </location>
</feature>
<dbReference type="NCBIfam" id="TIGR01179">
    <property type="entry name" value="galE"/>
    <property type="match status" value="1"/>
</dbReference>
<feature type="domain" description="NAD-dependent epimerase/dehydratase" evidence="12">
    <location>
        <begin position="729"/>
        <end position="996"/>
    </location>
</feature>
<dbReference type="HOGENOM" id="CLU_284132_0_0_1"/>
<evidence type="ECO:0000256" key="10">
    <source>
        <dbReference type="ARBA" id="ARBA00038238"/>
    </source>
</evidence>
<evidence type="ECO:0000256" key="6">
    <source>
        <dbReference type="ARBA" id="ARBA00023144"/>
    </source>
</evidence>
<dbReference type="PANTHER" id="PTHR43725:SF47">
    <property type="entry name" value="UDP-GLUCOSE 4-EPIMERASE"/>
    <property type="match status" value="1"/>
</dbReference>
<dbReference type="Proteomes" id="UP000015241">
    <property type="component" value="Unassembled WGS sequence"/>
</dbReference>
<dbReference type="GO" id="GO:0006012">
    <property type="term" value="P:galactose metabolic process"/>
    <property type="evidence" value="ECO:0007669"/>
    <property type="project" value="UniProtKB-KW"/>
</dbReference>
<dbReference type="Pfam" id="PF11957">
    <property type="entry name" value="efThoc1"/>
    <property type="match status" value="1"/>
</dbReference>
<feature type="region of interest" description="Disordered" evidence="11">
    <location>
        <begin position="189"/>
        <end position="209"/>
    </location>
</feature>
<dbReference type="Gene3D" id="3.90.25.10">
    <property type="entry name" value="UDP-galactose 4-epimerase, domain 1"/>
    <property type="match status" value="1"/>
</dbReference>
<accession>S8EEI0</accession>
<evidence type="ECO:0000256" key="8">
    <source>
        <dbReference type="ARBA" id="ARBA00037676"/>
    </source>
</evidence>
<comment type="pathway">
    <text evidence="3">Carbohydrate metabolism; galactose metabolism.</text>
</comment>
<dbReference type="InterPro" id="IPR001509">
    <property type="entry name" value="Epimerase_deHydtase"/>
</dbReference>
<dbReference type="GO" id="GO:0003978">
    <property type="term" value="F:UDP-glucose 4-epimerase activity"/>
    <property type="evidence" value="ECO:0007669"/>
    <property type="project" value="UniProtKB-EC"/>
</dbReference>
<protein>
    <recommendedName>
        <fullName evidence="12">NAD-dependent epimerase/dehydratase domain-containing protein</fullName>
    </recommendedName>
</protein>
<dbReference type="GO" id="GO:0005829">
    <property type="term" value="C:cytosol"/>
    <property type="evidence" value="ECO:0007669"/>
    <property type="project" value="TreeGrafter"/>
</dbReference>
<dbReference type="OrthoDB" id="9402762at2759"/>
<dbReference type="STRING" id="743788.S8EEI0"/>
<dbReference type="SUPFAM" id="SSF51735">
    <property type="entry name" value="NAD(P)-binding Rossmann-fold domains"/>
    <property type="match status" value="1"/>
</dbReference>
<keyword evidence="14" id="KW-1185">Reference proteome</keyword>
<evidence type="ECO:0000259" key="12">
    <source>
        <dbReference type="Pfam" id="PF01370"/>
    </source>
</evidence>
<comment type="pathway">
    <text evidence="4">Carbohydrate metabolism; hexose metabolism.</text>
</comment>
<evidence type="ECO:0000256" key="5">
    <source>
        <dbReference type="ARBA" id="ARBA00023027"/>
    </source>
</evidence>
<dbReference type="InterPro" id="IPR021861">
    <property type="entry name" value="THO_THOC1"/>
</dbReference>
<feature type="compositionally biased region" description="Basic and acidic residues" evidence="11">
    <location>
        <begin position="197"/>
        <end position="209"/>
    </location>
</feature>
<organism evidence="13 14">
    <name type="scientific">Fomitopsis schrenkii</name>
    <name type="common">Brown rot fungus</name>
    <dbReference type="NCBI Taxonomy" id="2126942"/>
    <lineage>
        <taxon>Eukaryota</taxon>
        <taxon>Fungi</taxon>
        <taxon>Dikarya</taxon>
        <taxon>Basidiomycota</taxon>
        <taxon>Agaricomycotina</taxon>
        <taxon>Agaricomycetes</taxon>
        <taxon>Polyporales</taxon>
        <taxon>Fomitopsis</taxon>
    </lineage>
</organism>
<dbReference type="EMBL" id="KE504130">
    <property type="protein sequence ID" value="EPT03422.1"/>
    <property type="molecule type" value="Genomic_DNA"/>
</dbReference>
<evidence type="ECO:0000256" key="3">
    <source>
        <dbReference type="ARBA" id="ARBA00004947"/>
    </source>
</evidence>
<comment type="similarity">
    <text evidence="9">In the N-terminal section; belongs to the NAD(P)-dependent epimerase/dehydratase family.</text>
</comment>
<keyword evidence="6" id="KW-0119">Carbohydrate metabolism</keyword>
<feature type="compositionally biased region" description="Low complexity" evidence="11">
    <location>
        <begin position="546"/>
        <end position="567"/>
    </location>
</feature>
<dbReference type="PRINTS" id="PR01713">
    <property type="entry name" value="NUCEPIMERASE"/>
</dbReference>
<gene>
    <name evidence="13" type="ORF">FOMPIDRAFT_1028703</name>
</gene>
<dbReference type="InterPro" id="IPR036291">
    <property type="entry name" value="NAD(P)-bd_dom_sf"/>
</dbReference>
<comment type="similarity">
    <text evidence="10">In the C-terminal section; belongs to the aldose epimerase family.</text>
</comment>
<dbReference type="InParanoid" id="S8EEI0"/>
<evidence type="ECO:0000256" key="4">
    <source>
        <dbReference type="ARBA" id="ARBA00005028"/>
    </source>
</evidence>
<keyword evidence="6" id="KW-0299">Galactose metabolism</keyword>
<evidence type="ECO:0000256" key="11">
    <source>
        <dbReference type="SAM" id="MobiDB-lite"/>
    </source>
</evidence>
<keyword evidence="7" id="KW-0413">Isomerase</keyword>
<feature type="compositionally biased region" description="Pro residues" evidence="11">
    <location>
        <begin position="601"/>
        <end position="628"/>
    </location>
</feature>
<evidence type="ECO:0000256" key="1">
    <source>
        <dbReference type="ARBA" id="ARBA00000083"/>
    </source>
</evidence>
<evidence type="ECO:0000256" key="7">
    <source>
        <dbReference type="ARBA" id="ARBA00023235"/>
    </source>
</evidence>
<comment type="catalytic activity">
    <reaction evidence="1">
        <text>UDP-alpha-D-glucose = UDP-alpha-D-galactose</text>
        <dbReference type="Rhea" id="RHEA:22168"/>
        <dbReference type="ChEBI" id="CHEBI:58885"/>
        <dbReference type="ChEBI" id="CHEBI:66914"/>
        <dbReference type="EC" id="5.1.3.2"/>
    </reaction>
</comment>
<evidence type="ECO:0000313" key="13">
    <source>
        <dbReference type="EMBL" id="EPT03422.1"/>
    </source>
</evidence>
<dbReference type="AlphaFoldDB" id="S8EEI0"/>
<evidence type="ECO:0000313" key="14">
    <source>
        <dbReference type="Proteomes" id="UP000015241"/>
    </source>
</evidence>
<evidence type="ECO:0000256" key="9">
    <source>
        <dbReference type="ARBA" id="ARBA00037955"/>
    </source>
</evidence>
<comment type="cofactor">
    <cofactor evidence="2">
        <name>NAD(+)</name>
        <dbReference type="ChEBI" id="CHEBI:57540"/>
    </cofactor>
</comment>
<dbReference type="InterPro" id="IPR005886">
    <property type="entry name" value="UDP_G4E"/>
</dbReference>
<dbReference type="Pfam" id="PF01370">
    <property type="entry name" value="Epimerase"/>
    <property type="match status" value="1"/>
</dbReference>
<sequence>MQSVEASLKGLLATLPHPADKPALDPLVTEALSRAKASSSPEIRRNQWEYALKKEIFVLAATEGQALKDPSTQYYEKLCDRLDLCLVFSEHDVCDKAFPFTVLFDLLETQTIASCSHIFSWIELRADRLTEGMVPQKGKALVLLRTLNDLLRRLSKIGNTTLFCGRILTFMSQVFPLGERSGVNLRGEYGPVWDGPGGRETDGKAEEGDKMQVDETKPEGFPEHANPYHRAYIEFYNTFWSLQLPFSRPPLFSEPGTFAKLKDAVNKVLPVIKEATAKERALMGSKTSSGQYGSLKRKRESEGVEDNAGGDYFFAKYLTSPELLELEIADTHFRRQFLFQLLIQLNHLLTFTKAAKATWLTPRNRSLQIDFTLDATDAQWVQETLTKATEELRQTTPNGRAFAETVHVILEREKNWVRWKNELCAPFDKGPWSEEIEVDGEKRKVGLEEATREVRKKMRMEPESWPHKLGSAPLTEIWQMGYTDLMDLQHPFSPGEPRDFLKKIQQEDARIEMRRRQLQKQAERIAQARAKAAAAAAPKEPPKETAPPVEAASSPAPARQSSTTSAPLHPSLPAKPGTTLPPSASADSAARGSSPARVSTPVPPPAATSPASAPTPAPAPAPAPPEPAPIRDSVISQYEENKRRWAWLGLRAGRDLYSSFFDVDAMQKFDAFVESIDNAATHTTRKFEIAGLDPNANASMGIVEMEDGGASLSAGPQEGKGGKPDGNRVLVTGAAGYIGSHVVYALQETRRYKVISIDNYHNSSPKALDRVADLARNKLSANATANDKDSAEIDVFKADLTKHEDIRKVFEKYGKGGIWGIIHIAAYKAVGESTQIPLTYYDNNLSATINLLQLGSEFDCTRFVYSSSATVYGIPPVIPIPETTRLQAQSPYGKSKVMCETILEDLCSAEPQRWRALSLRYFNPAGAHPSGNIGEDPVGRPGNLLPLLAQIAVGRIKDRLEVFGNDYPTPDGTCVRDYLHVLDLAKGHLLALDALAPESKVFDNCPTEARYKAYNLGKGKGMSVLEIVEAMRKATGFDYKYVVVGRRKGDVPDLTADPALAEKELGFHAPASLETMCRDLWNWQTKNPKGYDTD</sequence>
<feature type="region of interest" description="Disordered" evidence="11">
    <location>
        <begin position="282"/>
        <end position="305"/>
    </location>
</feature>
<name>S8EEI0_FOMSC</name>
<feature type="compositionally biased region" description="Low complexity" evidence="11">
    <location>
        <begin position="581"/>
        <end position="600"/>
    </location>
</feature>
<keyword evidence="5" id="KW-0520">NAD</keyword>
<dbReference type="CDD" id="cd05247">
    <property type="entry name" value="UDP_G4E_1_SDR_e"/>
    <property type="match status" value="1"/>
</dbReference>
<dbReference type="PANTHER" id="PTHR43725">
    <property type="entry name" value="UDP-GLUCOSE 4-EPIMERASE"/>
    <property type="match status" value="1"/>
</dbReference>
<dbReference type="eggNOG" id="KOG2491">
    <property type="taxonomic scope" value="Eukaryota"/>
</dbReference>